<evidence type="ECO:0000256" key="1">
    <source>
        <dbReference type="ARBA" id="ARBA00023015"/>
    </source>
</evidence>
<name>A0A7Z7IGW6_9MYCO</name>
<feature type="compositionally biased region" description="Basic and acidic residues" evidence="4">
    <location>
        <begin position="134"/>
        <end position="144"/>
    </location>
</feature>
<dbReference type="InterPro" id="IPR036388">
    <property type="entry name" value="WH-like_DNA-bd_sf"/>
</dbReference>
<comment type="caution">
    <text evidence="6">The sequence shown here is derived from an EMBL/GenBank/DDBJ whole genome shotgun (WGS) entry which is preliminary data.</text>
</comment>
<dbReference type="AlphaFoldDB" id="A0A7Z7IGW6"/>
<proteinExistence type="predicted"/>
<dbReference type="InterPro" id="IPR011991">
    <property type="entry name" value="ArsR-like_HTH"/>
</dbReference>
<dbReference type="InterPro" id="IPR001845">
    <property type="entry name" value="HTH_ArsR_DNA-bd_dom"/>
</dbReference>
<dbReference type="PROSITE" id="PS50987">
    <property type="entry name" value="HTH_ARSR_2"/>
    <property type="match status" value="1"/>
</dbReference>
<keyword evidence="2" id="KW-0238">DNA-binding</keyword>
<dbReference type="InterPro" id="IPR051081">
    <property type="entry name" value="HTH_MetalResp_TranReg"/>
</dbReference>
<dbReference type="InterPro" id="IPR036390">
    <property type="entry name" value="WH_DNA-bd_sf"/>
</dbReference>
<reference evidence="6 7" key="1">
    <citation type="submission" date="2017-10" db="EMBL/GenBank/DDBJ databases">
        <authorList>
            <consortium name="Urmite Genomes"/>
        </authorList>
    </citation>
    <scope>NUCLEOTIDE SEQUENCE [LARGE SCALE GENOMIC DNA]</scope>
    <source>
        <strain evidence="6 7">FB-527</strain>
    </source>
</reference>
<evidence type="ECO:0000256" key="4">
    <source>
        <dbReference type="SAM" id="MobiDB-lite"/>
    </source>
</evidence>
<evidence type="ECO:0000313" key="7">
    <source>
        <dbReference type="Proteomes" id="UP000554965"/>
    </source>
</evidence>
<dbReference type="PRINTS" id="PR00778">
    <property type="entry name" value="HTHARSR"/>
</dbReference>
<gene>
    <name evidence="6" type="primary">sdpR_1</name>
    <name evidence="6" type="ORF">MSIMFB_00033</name>
</gene>
<dbReference type="NCBIfam" id="NF033788">
    <property type="entry name" value="HTH_metalloreg"/>
    <property type="match status" value="1"/>
</dbReference>
<dbReference type="Proteomes" id="UP000554965">
    <property type="component" value="Unassembled WGS sequence"/>
</dbReference>
<keyword evidence="7" id="KW-1185">Reference proteome</keyword>
<feature type="region of interest" description="Disordered" evidence="4">
    <location>
        <begin position="126"/>
        <end position="150"/>
    </location>
</feature>
<feature type="domain" description="HTH arsR-type" evidence="5">
    <location>
        <begin position="23"/>
        <end position="124"/>
    </location>
</feature>
<organism evidence="6 7">
    <name type="scientific">Mycobacterium simulans</name>
    <dbReference type="NCBI Taxonomy" id="627089"/>
    <lineage>
        <taxon>Bacteria</taxon>
        <taxon>Bacillati</taxon>
        <taxon>Actinomycetota</taxon>
        <taxon>Actinomycetes</taxon>
        <taxon>Mycobacteriales</taxon>
        <taxon>Mycobacteriaceae</taxon>
        <taxon>Mycobacterium</taxon>
    </lineage>
</organism>
<dbReference type="GO" id="GO:0003677">
    <property type="term" value="F:DNA binding"/>
    <property type="evidence" value="ECO:0007669"/>
    <property type="project" value="UniProtKB-KW"/>
</dbReference>
<dbReference type="Pfam" id="PF12840">
    <property type="entry name" value="HTH_20"/>
    <property type="match status" value="1"/>
</dbReference>
<dbReference type="PANTHER" id="PTHR33154:SF33">
    <property type="entry name" value="TRANSCRIPTIONAL REPRESSOR SDPR"/>
    <property type="match status" value="1"/>
</dbReference>
<dbReference type="SMART" id="SM00418">
    <property type="entry name" value="HTH_ARSR"/>
    <property type="match status" value="1"/>
</dbReference>
<evidence type="ECO:0000313" key="6">
    <source>
        <dbReference type="EMBL" id="SOJ52517.1"/>
    </source>
</evidence>
<evidence type="ECO:0000259" key="5">
    <source>
        <dbReference type="PROSITE" id="PS50987"/>
    </source>
</evidence>
<keyword evidence="1" id="KW-0805">Transcription regulation</keyword>
<accession>A0A7Z7IGW6</accession>
<dbReference type="PANTHER" id="PTHR33154">
    <property type="entry name" value="TRANSCRIPTIONAL REGULATOR, ARSR FAMILY"/>
    <property type="match status" value="1"/>
</dbReference>
<sequence length="150" mass="16711">MFSAGAYDTPIATAPPAVDRQVVTCITWCGVGDVFKALADPTRRIVLDELTDRNGQTLFELCARLATKHRLGSSRQAISQHLDVLEAAGLIETRREGRYKFHYINTTPLESIVERWLKKAVSNADGPVAPDHIPAGKDHHEDQPQQRARR</sequence>
<dbReference type="GO" id="GO:0003700">
    <property type="term" value="F:DNA-binding transcription factor activity"/>
    <property type="evidence" value="ECO:0007669"/>
    <property type="project" value="InterPro"/>
</dbReference>
<dbReference type="SUPFAM" id="SSF46785">
    <property type="entry name" value="Winged helix' DNA-binding domain"/>
    <property type="match status" value="1"/>
</dbReference>
<evidence type="ECO:0000256" key="3">
    <source>
        <dbReference type="ARBA" id="ARBA00023163"/>
    </source>
</evidence>
<keyword evidence="3" id="KW-0804">Transcription</keyword>
<protein>
    <submittedName>
        <fullName evidence="6">Transcriptional repressor SdpR</fullName>
    </submittedName>
</protein>
<dbReference type="Gene3D" id="1.10.10.10">
    <property type="entry name" value="Winged helix-like DNA-binding domain superfamily/Winged helix DNA-binding domain"/>
    <property type="match status" value="1"/>
</dbReference>
<dbReference type="CDD" id="cd00090">
    <property type="entry name" value="HTH_ARSR"/>
    <property type="match status" value="1"/>
</dbReference>
<evidence type="ECO:0000256" key="2">
    <source>
        <dbReference type="ARBA" id="ARBA00023125"/>
    </source>
</evidence>
<dbReference type="EMBL" id="OCTY01000002">
    <property type="protein sequence ID" value="SOJ52517.1"/>
    <property type="molecule type" value="Genomic_DNA"/>
</dbReference>